<evidence type="ECO:0000256" key="1">
    <source>
        <dbReference type="ARBA" id="ARBA00006484"/>
    </source>
</evidence>
<keyword evidence="2" id="KW-0521">NADP</keyword>
<dbReference type="PRINTS" id="PR00080">
    <property type="entry name" value="SDRFAMILY"/>
</dbReference>
<comment type="similarity">
    <text evidence="1 4">Belongs to the short-chain dehydrogenases/reductases (SDR) family.</text>
</comment>
<dbReference type="GO" id="GO:0016491">
    <property type="term" value="F:oxidoreductase activity"/>
    <property type="evidence" value="ECO:0007669"/>
    <property type="project" value="UniProtKB-KW"/>
</dbReference>
<dbReference type="InterPro" id="IPR036291">
    <property type="entry name" value="NAD(P)-bd_dom_sf"/>
</dbReference>
<dbReference type="InterPro" id="IPR002347">
    <property type="entry name" value="SDR_fam"/>
</dbReference>
<dbReference type="AlphaFoldDB" id="A0A2M9XXA9"/>
<sequence length="234" mass="25041">MKESKERIALVTGANRGIGKQVSIDLAKQGIYVLIGARNPSDAEETLAAVQAVGKGEILSLDVSKEQSINEALDIITGSFGKLDILVNNAGIFADPGSFFDTTSEDLHRTLLVNLYGPLRLIQIFLPMMIQNNFGRIVNVSSGMGQLSEMGGGYPAYRISKTAINSLTSLSSVEAVGKNIKINSVCPGWVKTDMGGESATRSVEKGAETIVWAATLPDSGPTGKFFRDKKEISW</sequence>
<dbReference type="Proteomes" id="UP000297891">
    <property type="component" value="Unassembled WGS sequence"/>
</dbReference>
<evidence type="ECO:0000313" key="5">
    <source>
        <dbReference type="EMBL" id="TGK95620.1"/>
    </source>
</evidence>
<accession>A0A2M9XXA9</accession>
<dbReference type="PANTHER" id="PTHR43490">
    <property type="entry name" value="(+)-NEOMENTHOL DEHYDROGENASE"/>
    <property type="match status" value="1"/>
</dbReference>
<proteinExistence type="inferred from homology"/>
<dbReference type="PRINTS" id="PR00081">
    <property type="entry name" value="GDHRDH"/>
</dbReference>
<dbReference type="Gene3D" id="3.40.50.720">
    <property type="entry name" value="NAD(P)-binding Rossmann-like Domain"/>
    <property type="match status" value="1"/>
</dbReference>
<evidence type="ECO:0000256" key="2">
    <source>
        <dbReference type="ARBA" id="ARBA00022857"/>
    </source>
</evidence>
<protein>
    <submittedName>
        <fullName evidence="5">SDR family NAD(P)-dependent oxidoreductase</fullName>
    </submittedName>
</protein>
<comment type="caution">
    <text evidence="5">The sequence shown here is derived from an EMBL/GenBank/DDBJ whole genome shotgun (WGS) entry which is preliminary data.</text>
</comment>
<dbReference type="RefSeq" id="WP_100792145.1">
    <property type="nucleotide sequence ID" value="NZ_NPDQ01000010.1"/>
</dbReference>
<dbReference type="SUPFAM" id="SSF51735">
    <property type="entry name" value="NAD(P)-binding Rossmann-fold domains"/>
    <property type="match status" value="1"/>
</dbReference>
<evidence type="ECO:0000256" key="4">
    <source>
        <dbReference type="RuleBase" id="RU000363"/>
    </source>
</evidence>
<evidence type="ECO:0000256" key="3">
    <source>
        <dbReference type="ARBA" id="ARBA00023002"/>
    </source>
</evidence>
<reference evidence="5" key="1">
    <citation type="journal article" date="2019" name="PLoS Negl. Trop. Dis.">
        <title>Revisiting the worldwide diversity of Leptospira species in the environment.</title>
        <authorList>
            <person name="Vincent A.T."/>
            <person name="Schiettekatte O."/>
            <person name="Bourhy P."/>
            <person name="Veyrier F.J."/>
            <person name="Picardeau M."/>
        </authorList>
    </citation>
    <scope>NUCLEOTIDE SEQUENCE [LARGE SCALE GENOMIC DNA]</scope>
    <source>
        <strain evidence="5">201800277</strain>
    </source>
</reference>
<keyword evidence="3" id="KW-0560">Oxidoreductase</keyword>
<dbReference type="OrthoDB" id="5786478at2"/>
<dbReference type="EMBL" id="RQFP01000001">
    <property type="protein sequence ID" value="TGK95620.1"/>
    <property type="molecule type" value="Genomic_DNA"/>
</dbReference>
<keyword evidence="6" id="KW-1185">Reference proteome</keyword>
<evidence type="ECO:0000313" key="6">
    <source>
        <dbReference type="Proteomes" id="UP000297891"/>
    </source>
</evidence>
<dbReference type="PANTHER" id="PTHR43490:SF99">
    <property type="entry name" value="SHORT-CHAIN DEHYDROGENASE_REDUCTASE"/>
    <property type="match status" value="1"/>
</dbReference>
<organism evidence="5 6">
    <name type="scientific">Leptospira brenneri</name>
    <dbReference type="NCBI Taxonomy" id="2023182"/>
    <lineage>
        <taxon>Bacteria</taxon>
        <taxon>Pseudomonadati</taxon>
        <taxon>Spirochaetota</taxon>
        <taxon>Spirochaetia</taxon>
        <taxon>Leptospirales</taxon>
        <taxon>Leptospiraceae</taxon>
        <taxon>Leptospira</taxon>
    </lineage>
</organism>
<dbReference type="Pfam" id="PF00106">
    <property type="entry name" value="adh_short"/>
    <property type="match status" value="1"/>
</dbReference>
<gene>
    <name evidence="5" type="ORF">EHQ30_03005</name>
</gene>
<name>A0A2M9XXA9_9LEPT</name>